<dbReference type="EMBL" id="LRGB01012991">
    <property type="protein sequence ID" value="KZR99666.1"/>
    <property type="molecule type" value="Genomic_DNA"/>
</dbReference>
<gene>
    <name evidence="1" type="ORF">APZ42_004377</name>
</gene>
<accession>A0A164H3K8</accession>
<comment type="caution">
    <text evidence="1">The sequence shown here is derived from an EMBL/GenBank/DDBJ whole genome shotgun (WGS) entry which is preliminary data.</text>
</comment>
<proteinExistence type="predicted"/>
<evidence type="ECO:0000313" key="2">
    <source>
        <dbReference type="Proteomes" id="UP000076858"/>
    </source>
</evidence>
<name>A0A164H3K8_9CRUS</name>
<sequence length="61" mass="6818">MGFELKEYGILVQRSIFELREISCGNLSLQHIKVTVQSCTYGIKYQWGGYRGGCQEGIASA</sequence>
<protein>
    <submittedName>
        <fullName evidence="1">Uncharacterized protein</fullName>
    </submittedName>
</protein>
<keyword evidence="2" id="KW-1185">Reference proteome</keyword>
<organism evidence="1 2">
    <name type="scientific">Daphnia magna</name>
    <dbReference type="NCBI Taxonomy" id="35525"/>
    <lineage>
        <taxon>Eukaryota</taxon>
        <taxon>Metazoa</taxon>
        <taxon>Ecdysozoa</taxon>
        <taxon>Arthropoda</taxon>
        <taxon>Crustacea</taxon>
        <taxon>Branchiopoda</taxon>
        <taxon>Diplostraca</taxon>
        <taxon>Cladocera</taxon>
        <taxon>Anomopoda</taxon>
        <taxon>Daphniidae</taxon>
        <taxon>Daphnia</taxon>
    </lineage>
</organism>
<dbReference type="Proteomes" id="UP000076858">
    <property type="component" value="Unassembled WGS sequence"/>
</dbReference>
<dbReference type="AlphaFoldDB" id="A0A164H3K8"/>
<reference evidence="1 2" key="1">
    <citation type="submission" date="2016-03" db="EMBL/GenBank/DDBJ databases">
        <title>EvidentialGene: Evidence-directed Construction of Genes on Genomes.</title>
        <authorList>
            <person name="Gilbert D.G."/>
            <person name="Choi J.-H."/>
            <person name="Mockaitis K."/>
            <person name="Colbourne J."/>
            <person name="Pfrender M."/>
        </authorList>
    </citation>
    <scope>NUCLEOTIDE SEQUENCE [LARGE SCALE GENOMIC DNA]</scope>
    <source>
        <strain evidence="1 2">Xinb3</strain>
        <tissue evidence="1">Complete organism</tissue>
    </source>
</reference>
<evidence type="ECO:0000313" key="1">
    <source>
        <dbReference type="EMBL" id="KZR99666.1"/>
    </source>
</evidence>